<dbReference type="Proteomes" id="UP000006322">
    <property type="component" value="Unassembled WGS sequence"/>
</dbReference>
<keyword evidence="2" id="KW-1185">Reference proteome</keyword>
<reference evidence="2" key="1">
    <citation type="journal article" date="2014" name="Environ. Microbiol.">
        <title>Comparative genomics of the marine bacterial genus Glaciecola reveals the high degree of genomic diversity and genomic characteristic for cold adaptation.</title>
        <authorList>
            <person name="Qin Q.L."/>
            <person name="Xie B.B."/>
            <person name="Yu Y."/>
            <person name="Shu Y.L."/>
            <person name="Rong J.C."/>
            <person name="Zhang Y.J."/>
            <person name="Zhao D.L."/>
            <person name="Chen X.L."/>
            <person name="Zhang X.Y."/>
            <person name="Chen B."/>
            <person name="Zhou B.C."/>
            <person name="Zhang Y.Z."/>
        </authorList>
    </citation>
    <scope>NUCLEOTIDE SEQUENCE [LARGE SCALE GENOMIC DNA]</scope>
    <source>
        <strain evidence="2">LMG 21857</strain>
    </source>
</reference>
<protein>
    <submittedName>
        <fullName evidence="1">Uncharacterized protein</fullName>
    </submittedName>
</protein>
<organism evidence="1 2">
    <name type="scientific">Paraglaciecola polaris LMG 21857</name>
    <dbReference type="NCBI Taxonomy" id="1129793"/>
    <lineage>
        <taxon>Bacteria</taxon>
        <taxon>Pseudomonadati</taxon>
        <taxon>Pseudomonadota</taxon>
        <taxon>Gammaproteobacteria</taxon>
        <taxon>Alteromonadales</taxon>
        <taxon>Alteromonadaceae</taxon>
        <taxon>Paraglaciecola</taxon>
    </lineage>
</organism>
<dbReference type="AlphaFoldDB" id="K6YKV4"/>
<gene>
    <name evidence="1" type="ORF">GPLA_2414</name>
</gene>
<name>K6YKV4_9ALTE</name>
<dbReference type="STRING" id="1129793.GPLA_2414"/>
<dbReference type="EMBL" id="BAER01000057">
    <property type="protein sequence ID" value="GAC33319.1"/>
    <property type="molecule type" value="Genomic_DNA"/>
</dbReference>
<evidence type="ECO:0000313" key="2">
    <source>
        <dbReference type="Proteomes" id="UP000006322"/>
    </source>
</evidence>
<evidence type="ECO:0000313" key="1">
    <source>
        <dbReference type="EMBL" id="GAC33319.1"/>
    </source>
</evidence>
<proteinExistence type="predicted"/>
<comment type="caution">
    <text evidence="1">The sequence shown here is derived from an EMBL/GenBank/DDBJ whole genome shotgun (WGS) entry which is preliminary data.</text>
</comment>
<sequence>MFIITLVCHVATRGKAAGSMIVGLGKHFAVSPNLIAHIRR</sequence>
<accession>K6YKV4</accession>